<dbReference type="OrthoDB" id="6194710at2"/>
<name>A0A3M8SWL7_9GAMM</name>
<evidence type="ECO:0000313" key="1">
    <source>
        <dbReference type="EMBL" id="RNF83604.1"/>
    </source>
</evidence>
<comment type="caution">
    <text evidence="1">The sequence shown here is derived from an EMBL/GenBank/DDBJ whole genome shotgun (WGS) entry which is preliminary data.</text>
</comment>
<evidence type="ECO:0000313" key="2">
    <source>
        <dbReference type="Proteomes" id="UP000267049"/>
    </source>
</evidence>
<dbReference type="AlphaFoldDB" id="A0A3M8SWL7"/>
<gene>
    <name evidence="1" type="ORF">EER27_09435</name>
</gene>
<proteinExistence type="predicted"/>
<dbReference type="EMBL" id="RIBS01000004">
    <property type="protein sequence ID" value="RNF83604.1"/>
    <property type="molecule type" value="Genomic_DNA"/>
</dbReference>
<dbReference type="Proteomes" id="UP000267049">
    <property type="component" value="Unassembled WGS sequence"/>
</dbReference>
<accession>A0A3M8SWL7</accession>
<keyword evidence="2" id="KW-1185">Reference proteome</keyword>
<protein>
    <submittedName>
        <fullName evidence="1">Uncharacterized protein</fullName>
    </submittedName>
</protein>
<reference evidence="1 2" key="1">
    <citation type="submission" date="2018-11" db="EMBL/GenBank/DDBJ databases">
        <title>Lysobacter cryohumiis sp. nov., isolated from soil in the Tianshan Mountains, Xinjiang, China.</title>
        <authorList>
            <person name="Luo Y."/>
            <person name="Sheng H."/>
        </authorList>
    </citation>
    <scope>NUCLEOTIDE SEQUENCE [LARGE SCALE GENOMIC DNA]</scope>
    <source>
        <strain evidence="1 2">ZS60</strain>
    </source>
</reference>
<sequence>MTDTRPLPSAPPALHVLGALALELRGDAPVAHVALAQAQVGELAALVARDLAKFSPEAATLELVTVGAHYDPVEVLRPGWPLHHELDQLAARAPRDGGLKTGGRVIAFGAHEDRLPGNLAPSPDFAGGPLRLVPLLLGGDADAVARVGDAFERDLLETGMAGADTALAAQHAFGLQIEHARYLTVHDLAAMIAMQYEHAGLGALWPILETALLEPDGEHWLDAPPEPLVHYAQREARIAMFETSAWKQRYAADADCSDPQVRERLSRQHDQFQARQRQMAAVLQAHAVAVTFVHCPSTQADVRADL</sequence>
<organism evidence="1 2">
    <name type="scientific">Montanilutibacter psychrotolerans</name>
    <dbReference type="NCBI Taxonomy" id="1327343"/>
    <lineage>
        <taxon>Bacteria</taxon>
        <taxon>Pseudomonadati</taxon>
        <taxon>Pseudomonadota</taxon>
        <taxon>Gammaproteobacteria</taxon>
        <taxon>Lysobacterales</taxon>
        <taxon>Lysobacteraceae</taxon>
        <taxon>Montanilutibacter</taxon>
    </lineage>
</organism>